<sequence length="79" mass="8899">MRRIRLALHRLVTVGMLMALMVFSGLATAQNDSTTSLREAREAAQARDQQRLMSFLDDQQALETALEQARNDYECPTTA</sequence>
<gene>
    <name evidence="2" type="ORF">HSBAA_25710</name>
</gene>
<dbReference type="AlphaFoldDB" id="A0A455U5N8"/>
<organism evidence="2 3">
    <name type="scientific">Vreelandella sulfidaeris</name>
    <dbReference type="NCBI Taxonomy" id="115553"/>
    <lineage>
        <taxon>Bacteria</taxon>
        <taxon>Pseudomonadati</taxon>
        <taxon>Pseudomonadota</taxon>
        <taxon>Gammaproteobacteria</taxon>
        <taxon>Oceanospirillales</taxon>
        <taxon>Halomonadaceae</taxon>
        <taxon>Vreelandella</taxon>
    </lineage>
</organism>
<dbReference type="Proteomes" id="UP000320231">
    <property type="component" value="Chromosome"/>
</dbReference>
<evidence type="ECO:0000256" key="1">
    <source>
        <dbReference type="SAM" id="SignalP"/>
    </source>
</evidence>
<feature type="signal peptide" evidence="1">
    <location>
        <begin position="1"/>
        <end position="29"/>
    </location>
</feature>
<evidence type="ECO:0000313" key="2">
    <source>
        <dbReference type="EMBL" id="BBI61265.1"/>
    </source>
</evidence>
<proteinExistence type="predicted"/>
<dbReference type="EMBL" id="AP019514">
    <property type="protein sequence ID" value="BBI61265.1"/>
    <property type="molecule type" value="Genomic_DNA"/>
</dbReference>
<protein>
    <submittedName>
        <fullName evidence="2">Uncharacterized protein</fullName>
    </submittedName>
</protein>
<keyword evidence="1" id="KW-0732">Signal</keyword>
<evidence type="ECO:0000313" key="3">
    <source>
        <dbReference type="Proteomes" id="UP000320231"/>
    </source>
</evidence>
<accession>A0A455U5N8</accession>
<name>A0A455U5N8_9GAMM</name>
<feature type="chain" id="PRO_5019833395" evidence="1">
    <location>
        <begin position="30"/>
        <end position="79"/>
    </location>
</feature>
<dbReference type="KEGG" id="hsr:HSBAA_25710"/>
<reference evidence="2 3" key="1">
    <citation type="journal article" date="2019" name="Microbiol. Resour. Announc.">
        <title>Complete Genome Sequence of Halomonas sulfidaeris Strain Esulfide1 Isolated from a Metal Sulfide Rock at a Depth of 2,200 Meters, Obtained Using Nanopore Sequencing.</title>
        <authorList>
            <person name="Saito M."/>
            <person name="Nishigata A."/>
            <person name="Galipon J."/>
            <person name="Arakawa K."/>
        </authorList>
    </citation>
    <scope>NUCLEOTIDE SEQUENCE [LARGE SCALE GENOMIC DNA]</scope>
    <source>
        <strain evidence="2 3">ATCC BAA-803</strain>
    </source>
</reference>